<evidence type="ECO:0000256" key="4">
    <source>
        <dbReference type="ARBA" id="ARBA00023136"/>
    </source>
</evidence>
<feature type="transmembrane region" description="Helical" evidence="5">
    <location>
        <begin position="389"/>
        <end position="408"/>
    </location>
</feature>
<dbReference type="InterPro" id="IPR007016">
    <property type="entry name" value="O-antigen_ligase-rel_domated"/>
</dbReference>
<dbReference type="EMBL" id="JACOGA010000003">
    <property type="protein sequence ID" value="MBC3872920.1"/>
    <property type="molecule type" value="Genomic_DNA"/>
</dbReference>
<protein>
    <submittedName>
        <fullName evidence="8">O-antigen ligase C-terminal domain-containing protein</fullName>
    </submittedName>
</protein>
<feature type="transmembrane region" description="Helical" evidence="5">
    <location>
        <begin position="89"/>
        <end position="112"/>
    </location>
</feature>
<feature type="transmembrane region" description="Helical" evidence="5">
    <location>
        <begin position="196"/>
        <end position="211"/>
    </location>
</feature>
<dbReference type="InterPro" id="IPR021797">
    <property type="entry name" value="Wzy_C_2"/>
</dbReference>
<evidence type="ECO:0000256" key="1">
    <source>
        <dbReference type="ARBA" id="ARBA00004141"/>
    </source>
</evidence>
<dbReference type="RefSeq" id="WP_186940951.1">
    <property type="nucleotide sequence ID" value="NZ_JACOGA010000003.1"/>
</dbReference>
<accession>A0ABR6Y8I6</accession>
<dbReference type="PANTHER" id="PTHR37422">
    <property type="entry name" value="TEICHURONIC ACID BIOSYNTHESIS PROTEIN TUAE"/>
    <property type="match status" value="1"/>
</dbReference>
<dbReference type="InterPro" id="IPR051533">
    <property type="entry name" value="WaaL-like"/>
</dbReference>
<keyword evidence="4 5" id="KW-0472">Membrane</keyword>
<dbReference type="Pfam" id="PF11846">
    <property type="entry name" value="Wzy_C_2"/>
    <property type="match status" value="1"/>
</dbReference>
<evidence type="ECO:0000259" key="6">
    <source>
        <dbReference type="Pfam" id="PF04932"/>
    </source>
</evidence>
<feature type="domain" description="Virulence factor membrane-bound polymerase C-terminal" evidence="7">
    <location>
        <begin position="370"/>
        <end position="538"/>
    </location>
</feature>
<dbReference type="Pfam" id="PF04932">
    <property type="entry name" value="Wzy_C"/>
    <property type="match status" value="1"/>
</dbReference>
<keyword evidence="2 5" id="KW-0812">Transmembrane</keyword>
<feature type="transmembrane region" description="Helical" evidence="5">
    <location>
        <begin position="35"/>
        <end position="54"/>
    </location>
</feature>
<sequence length="571" mass="64430">MFPINRSYLSLFVFSASVLFAQLYTGHVHPYRSFYHEFAVCLGVFVAMIPLWGVGQGRFVLPANSLLVFALIAYVGLQMFMGLSSYAALAYPLFILFSLICAMCLGATWVTLAGNMRSLCWALSLVFLGATLLSVAMQQVQIMGLDWRPFVMYIRNDGVSPIRAFANVAQPNQLALLICFGFASLWWLLQVSRMPGLLAWLLACFMLWGLVLTQSRIAWIILPLFAGLSILLRQHSRKASWLGVASLLLIYVLLLLSLPILAKWMGFVVGTLGERVGGRSERTVLLQHAWAMATTHPWFGVGWFGFGAQQVAIAADFSSTTYAEHAHNIVLNFAAELGFPFTLAFFSACIIWCWKTCCNKLALQNNTVVFVLMILMAVGVHSLVEFPLWYAYVLLPVGVLMGAVHQFRWQNAGVYISRRVVVLIVPICLGLLTWGWIDYHRVVDGFIAFRQVKDYADIPAQKITAPAVSFMPDYYDYFKLLRVTPHSGMSDVEIQFVEKASHRFGYVHILDKLAQVYCLNGRTDAAQRTMRTLHRLHPLVYTEYYDYWNDLAKTNQCYADVFAKMPPRDAQ</sequence>
<feature type="transmembrane region" description="Helical" evidence="5">
    <location>
        <begin position="173"/>
        <end position="189"/>
    </location>
</feature>
<reference evidence="8 9" key="1">
    <citation type="submission" date="2020-08" db="EMBL/GenBank/DDBJ databases">
        <title>Novel species isolated from subtropical streams in China.</title>
        <authorList>
            <person name="Lu H."/>
        </authorList>
    </citation>
    <scope>NUCLEOTIDE SEQUENCE [LARGE SCALE GENOMIC DNA]</scope>
    <source>
        <strain evidence="8 9">LX15W</strain>
    </source>
</reference>
<evidence type="ECO:0000313" key="8">
    <source>
        <dbReference type="EMBL" id="MBC3872920.1"/>
    </source>
</evidence>
<name>A0ABR6Y8I6_9BURK</name>
<organism evidence="8 9">
    <name type="scientific">Undibacterium flavidum</name>
    <dbReference type="NCBI Taxonomy" id="2762297"/>
    <lineage>
        <taxon>Bacteria</taxon>
        <taxon>Pseudomonadati</taxon>
        <taxon>Pseudomonadota</taxon>
        <taxon>Betaproteobacteria</taxon>
        <taxon>Burkholderiales</taxon>
        <taxon>Oxalobacteraceae</taxon>
        <taxon>Undibacterium</taxon>
    </lineage>
</organism>
<feature type="transmembrane region" description="Helical" evidence="5">
    <location>
        <begin position="239"/>
        <end position="262"/>
    </location>
</feature>
<comment type="subcellular location">
    <subcellularLocation>
        <location evidence="1">Membrane</location>
        <topology evidence="1">Multi-pass membrane protein</topology>
    </subcellularLocation>
</comment>
<keyword evidence="3 5" id="KW-1133">Transmembrane helix</keyword>
<gene>
    <name evidence="8" type="ORF">H8K55_04905</name>
</gene>
<dbReference type="Proteomes" id="UP000624279">
    <property type="component" value="Unassembled WGS sequence"/>
</dbReference>
<dbReference type="PANTHER" id="PTHR37422:SF13">
    <property type="entry name" value="LIPOPOLYSACCHARIDE BIOSYNTHESIS PROTEIN PA4999-RELATED"/>
    <property type="match status" value="1"/>
</dbReference>
<dbReference type="GO" id="GO:0016874">
    <property type="term" value="F:ligase activity"/>
    <property type="evidence" value="ECO:0007669"/>
    <property type="project" value="UniProtKB-KW"/>
</dbReference>
<feature type="transmembrane region" description="Helical" evidence="5">
    <location>
        <begin position="337"/>
        <end position="354"/>
    </location>
</feature>
<feature type="transmembrane region" description="Helical" evidence="5">
    <location>
        <begin position="66"/>
        <end position="83"/>
    </location>
</feature>
<evidence type="ECO:0000259" key="7">
    <source>
        <dbReference type="Pfam" id="PF11846"/>
    </source>
</evidence>
<feature type="transmembrane region" description="Helical" evidence="5">
    <location>
        <begin position="119"/>
        <end position="140"/>
    </location>
</feature>
<comment type="caution">
    <text evidence="8">The sequence shown here is derived from an EMBL/GenBank/DDBJ whole genome shotgun (WGS) entry which is preliminary data.</text>
</comment>
<evidence type="ECO:0000256" key="5">
    <source>
        <dbReference type="SAM" id="Phobius"/>
    </source>
</evidence>
<keyword evidence="9" id="KW-1185">Reference proteome</keyword>
<feature type="transmembrane region" description="Helical" evidence="5">
    <location>
        <begin position="420"/>
        <end position="437"/>
    </location>
</feature>
<evidence type="ECO:0000256" key="2">
    <source>
        <dbReference type="ARBA" id="ARBA00022692"/>
    </source>
</evidence>
<feature type="transmembrane region" description="Helical" evidence="5">
    <location>
        <begin position="217"/>
        <end position="232"/>
    </location>
</feature>
<evidence type="ECO:0000256" key="3">
    <source>
        <dbReference type="ARBA" id="ARBA00022989"/>
    </source>
</evidence>
<proteinExistence type="predicted"/>
<evidence type="ECO:0000313" key="9">
    <source>
        <dbReference type="Proteomes" id="UP000624279"/>
    </source>
</evidence>
<feature type="domain" description="O-antigen ligase-related" evidence="6">
    <location>
        <begin position="202"/>
        <end position="346"/>
    </location>
</feature>
<feature type="transmembrane region" description="Helical" evidence="5">
    <location>
        <begin position="366"/>
        <end position="383"/>
    </location>
</feature>
<keyword evidence="8" id="KW-0436">Ligase</keyword>